<evidence type="ECO:0000256" key="1">
    <source>
        <dbReference type="SAM" id="MobiDB-lite"/>
    </source>
</evidence>
<reference evidence="2 3" key="1">
    <citation type="journal article" date="2024" name="Nat. Commun.">
        <title>Phylogenomics reveals the evolutionary origins of lichenization in chlorophyte algae.</title>
        <authorList>
            <person name="Puginier C."/>
            <person name="Libourel C."/>
            <person name="Otte J."/>
            <person name="Skaloud P."/>
            <person name="Haon M."/>
            <person name="Grisel S."/>
            <person name="Petersen M."/>
            <person name="Berrin J.G."/>
            <person name="Delaux P.M."/>
            <person name="Dal Grande F."/>
            <person name="Keller J."/>
        </authorList>
    </citation>
    <scope>NUCLEOTIDE SEQUENCE [LARGE SCALE GENOMIC DNA]</scope>
    <source>
        <strain evidence="2 3">SAG 2145</strain>
    </source>
</reference>
<feature type="compositionally biased region" description="Low complexity" evidence="1">
    <location>
        <begin position="112"/>
        <end position="178"/>
    </location>
</feature>
<dbReference type="Proteomes" id="UP001438707">
    <property type="component" value="Unassembled WGS sequence"/>
</dbReference>
<name>A0AAW1RHK4_9CHLO</name>
<dbReference type="EMBL" id="JALJOS010000011">
    <property type="protein sequence ID" value="KAK9833153.1"/>
    <property type="molecule type" value="Genomic_DNA"/>
</dbReference>
<proteinExistence type="predicted"/>
<dbReference type="AlphaFoldDB" id="A0AAW1RHK4"/>
<feature type="compositionally biased region" description="Low complexity" evidence="1">
    <location>
        <begin position="60"/>
        <end position="69"/>
    </location>
</feature>
<accession>A0AAW1RHK4</accession>
<evidence type="ECO:0000313" key="2">
    <source>
        <dbReference type="EMBL" id="KAK9833153.1"/>
    </source>
</evidence>
<sequence length="191" mass="18814">MSQPVAPNTSTVAPTTTTAATPAQHPSYEDQAKNKTSRITTNLQGQAQHLKERLAGPEKTAMAGTGTTRGAEHDPAVNQTNHGFMAKAKQGMADTITYTQQGLEGAKNKFNGASGTTSTTAPGTAATSVPGTATTGAAGTAAPTTAATAAHPTSAGTTGTSHTTSSTTTTSSHTTSGTGATGGGFPAPTQL</sequence>
<keyword evidence="3" id="KW-1185">Reference proteome</keyword>
<organism evidence="2 3">
    <name type="scientific">Apatococcus lobatus</name>
    <dbReference type="NCBI Taxonomy" id="904363"/>
    <lineage>
        <taxon>Eukaryota</taxon>
        <taxon>Viridiplantae</taxon>
        <taxon>Chlorophyta</taxon>
        <taxon>core chlorophytes</taxon>
        <taxon>Trebouxiophyceae</taxon>
        <taxon>Chlorellales</taxon>
        <taxon>Chlorellaceae</taxon>
        <taxon>Apatococcus</taxon>
    </lineage>
</organism>
<feature type="compositionally biased region" description="Low complexity" evidence="1">
    <location>
        <begin position="1"/>
        <end position="23"/>
    </location>
</feature>
<feature type="region of interest" description="Disordered" evidence="1">
    <location>
        <begin position="109"/>
        <end position="191"/>
    </location>
</feature>
<protein>
    <submittedName>
        <fullName evidence="2">Uncharacterized protein</fullName>
    </submittedName>
</protein>
<feature type="compositionally biased region" description="Polar residues" evidence="1">
    <location>
        <begin position="37"/>
        <end position="47"/>
    </location>
</feature>
<comment type="caution">
    <text evidence="2">The sequence shown here is derived from an EMBL/GenBank/DDBJ whole genome shotgun (WGS) entry which is preliminary data.</text>
</comment>
<gene>
    <name evidence="2" type="ORF">WJX74_008702</name>
</gene>
<feature type="region of interest" description="Disordered" evidence="1">
    <location>
        <begin position="1"/>
        <end position="78"/>
    </location>
</feature>
<evidence type="ECO:0000313" key="3">
    <source>
        <dbReference type="Proteomes" id="UP001438707"/>
    </source>
</evidence>